<evidence type="ECO:0000313" key="3">
    <source>
        <dbReference type="Proteomes" id="UP000244571"/>
    </source>
</evidence>
<dbReference type="InterPro" id="IPR029032">
    <property type="entry name" value="AhpD-like"/>
</dbReference>
<name>A0A2R4XME5_9BURK</name>
<dbReference type="Pfam" id="PF02627">
    <property type="entry name" value="CMD"/>
    <property type="match status" value="2"/>
</dbReference>
<gene>
    <name evidence="2" type="ORF">DBV39_15900</name>
</gene>
<accession>A0A2R4XME5</accession>
<sequence length="216" mass="24140">MNHDLKKQEAKDLLDEMFAKRGYLLPYHRLLGESDPTLLRTYDSLYTRLTLDERVLTMKEREVVWIALIAITREKYAFFHFDRGVKAGMTNEEISDSAAIGAACESFDTIDLSHSAFDKWISKNAALERYCSIFDAARGGLPKAIAEVAGVVCQASRRSASGMRVHLVRAFEYGATREQIAEGLSYVLLHRGGPTMIDASRTWDEAASELGIPGPF</sequence>
<dbReference type="KEGG" id="boz:DBV39_15900"/>
<dbReference type="AlphaFoldDB" id="A0A2R4XME5"/>
<evidence type="ECO:0000259" key="1">
    <source>
        <dbReference type="Pfam" id="PF02627"/>
    </source>
</evidence>
<dbReference type="SUPFAM" id="SSF69118">
    <property type="entry name" value="AhpD-like"/>
    <property type="match status" value="2"/>
</dbReference>
<dbReference type="GO" id="GO:0051920">
    <property type="term" value="F:peroxiredoxin activity"/>
    <property type="evidence" value="ECO:0007669"/>
    <property type="project" value="InterPro"/>
</dbReference>
<dbReference type="Gene3D" id="1.20.1290.10">
    <property type="entry name" value="AhpD-like"/>
    <property type="match status" value="2"/>
</dbReference>
<dbReference type="PANTHER" id="PTHR33930:SF2">
    <property type="entry name" value="BLR3452 PROTEIN"/>
    <property type="match status" value="1"/>
</dbReference>
<reference evidence="2 3" key="1">
    <citation type="submission" date="2018-04" db="EMBL/GenBank/DDBJ databases">
        <title>Bordetella sp. HZ20 isolated from seawater.</title>
        <authorList>
            <person name="Sun C."/>
        </authorList>
    </citation>
    <scope>NUCLEOTIDE SEQUENCE [LARGE SCALE GENOMIC DNA]</scope>
    <source>
        <strain evidence="2 3">HZ20</strain>
    </source>
</reference>
<proteinExistence type="predicted"/>
<feature type="domain" description="Carboxymuconolactone decarboxylase-like" evidence="1">
    <location>
        <begin position="135"/>
        <end position="201"/>
    </location>
</feature>
<feature type="domain" description="Carboxymuconolactone decarboxylase-like" evidence="1">
    <location>
        <begin position="36"/>
        <end position="105"/>
    </location>
</feature>
<evidence type="ECO:0000313" key="2">
    <source>
        <dbReference type="EMBL" id="AWB34963.1"/>
    </source>
</evidence>
<keyword evidence="3" id="KW-1185">Reference proteome</keyword>
<protein>
    <recommendedName>
        <fullName evidence="1">Carboxymuconolactone decarboxylase-like domain-containing protein</fullName>
    </recommendedName>
</protein>
<dbReference type="Proteomes" id="UP000244571">
    <property type="component" value="Chromosome"/>
</dbReference>
<dbReference type="PANTHER" id="PTHR33930">
    <property type="entry name" value="ALKYL HYDROPEROXIDE REDUCTASE AHPD"/>
    <property type="match status" value="1"/>
</dbReference>
<dbReference type="InterPro" id="IPR003779">
    <property type="entry name" value="CMD-like"/>
</dbReference>
<dbReference type="EMBL" id="CP028901">
    <property type="protein sequence ID" value="AWB34963.1"/>
    <property type="molecule type" value="Genomic_DNA"/>
</dbReference>
<organism evidence="2 3">
    <name type="scientific">Orrella marina</name>
    <dbReference type="NCBI Taxonomy" id="2163011"/>
    <lineage>
        <taxon>Bacteria</taxon>
        <taxon>Pseudomonadati</taxon>
        <taxon>Pseudomonadota</taxon>
        <taxon>Betaproteobacteria</taxon>
        <taxon>Burkholderiales</taxon>
        <taxon>Alcaligenaceae</taxon>
        <taxon>Orrella</taxon>
    </lineage>
</organism>